<reference evidence="2" key="1">
    <citation type="journal article" date="2019" name="Int. J. Syst. Evol. Microbiol.">
        <title>The Global Catalogue of Microorganisms (GCM) 10K type strain sequencing project: providing services to taxonomists for standard genome sequencing and annotation.</title>
        <authorList>
            <consortium name="The Broad Institute Genomics Platform"/>
            <consortium name="The Broad Institute Genome Sequencing Center for Infectious Disease"/>
            <person name="Wu L."/>
            <person name="Ma J."/>
        </authorList>
    </citation>
    <scope>NUCLEOTIDE SEQUENCE [LARGE SCALE GENOMIC DNA]</scope>
    <source>
        <strain evidence="2">CGMCC 1.15053</strain>
    </source>
</reference>
<evidence type="ECO:0000313" key="1">
    <source>
        <dbReference type="EMBL" id="MFC5849422.1"/>
    </source>
</evidence>
<proteinExistence type="predicted"/>
<gene>
    <name evidence="1" type="ORF">ACFPQ6_14005</name>
</gene>
<dbReference type="Proteomes" id="UP001595979">
    <property type="component" value="Unassembled WGS sequence"/>
</dbReference>
<keyword evidence="2" id="KW-1185">Reference proteome</keyword>
<comment type="caution">
    <text evidence="1">The sequence shown here is derived from an EMBL/GenBank/DDBJ whole genome shotgun (WGS) entry which is preliminary data.</text>
</comment>
<sequence>MFCDQLPNPADAFRSVLYFGDSIDFLEVFVDTEFGTWRDCYRVRFTGSPSADDVADALGLSSMIAHELRRREYVPAERMTYATLLILGEW</sequence>
<dbReference type="RefSeq" id="WP_380050548.1">
    <property type="nucleotide sequence ID" value="NZ_JBHSOH010000020.1"/>
</dbReference>
<protein>
    <submittedName>
        <fullName evidence="1">Uncharacterized protein</fullName>
    </submittedName>
</protein>
<name>A0ABW1DMR8_9DEIO</name>
<accession>A0ABW1DMR8</accession>
<evidence type="ECO:0000313" key="2">
    <source>
        <dbReference type="Proteomes" id="UP001595979"/>
    </source>
</evidence>
<organism evidence="1 2">
    <name type="scientific">Deinococcus petrolearius</name>
    <dbReference type="NCBI Taxonomy" id="1751295"/>
    <lineage>
        <taxon>Bacteria</taxon>
        <taxon>Thermotogati</taxon>
        <taxon>Deinococcota</taxon>
        <taxon>Deinococci</taxon>
        <taxon>Deinococcales</taxon>
        <taxon>Deinococcaceae</taxon>
        <taxon>Deinococcus</taxon>
    </lineage>
</organism>
<dbReference type="EMBL" id="JBHSOH010000020">
    <property type="protein sequence ID" value="MFC5849422.1"/>
    <property type="molecule type" value="Genomic_DNA"/>
</dbReference>